<feature type="transmembrane region" description="Helical" evidence="3">
    <location>
        <begin position="7"/>
        <end position="33"/>
    </location>
</feature>
<keyword evidence="3" id="KW-0472">Membrane</keyword>
<dbReference type="GO" id="GO:0052621">
    <property type="term" value="F:diguanylate cyclase activity"/>
    <property type="evidence" value="ECO:0007669"/>
    <property type="project" value="TreeGrafter"/>
</dbReference>
<evidence type="ECO:0000313" key="6">
    <source>
        <dbReference type="EMBL" id="QSB04688.1"/>
    </source>
</evidence>
<dbReference type="InterPro" id="IPR003018">
    <property type="entry name" value="GAF"/>
</dbReference>
<feature type="transmembrane region" description="Helical" evidence="3">
    <location>
        <begin position="215"/>
        <end position="237"/>
    </location>
</feature>
<dbReference type="SMART" id="SM00267">
    <property type="entry name" value="GGDEF"/>
    <property type="match status" value="1"/>
</dbReference>
<keyword evidence="1 3" id="KW-0812">Transmembrane</keyword>
<dbReference type="Gene3D" id="6.10.340.10">
    <property type="match status" value="1"/>
</dbReference>
<dbReference type="InterPro" id="IPR050469">
    <property type="entry name" value="Diguanylate_Cyclase"/>
</dbReference>
<dbReference type="InterPro" id="IPR029787">
    <property type="entry name" value="Nucleotide_cyclase"/>
</dbReference>
<dbReference type="Pfam" id="PF13185">
    <property type="entry name" value="GAF_2"/>
    <property type="match status" value="1"/>
</dbReference>
<dbReference type="Pfam" id="PF00990">
    <property type="entry name" value="GGDEF"/>
    <property type="match status" value="1"/>
</dbReference>
<proteinExistence type="predicted"/>
<dbReference type="InterPro" id="IPR003660">
    <property type="entry name" value="HAMP_dom"/>
</dbReference>
<organism evidence="6 7">
    <name type="scientific">Natronoglycomyces albus</name>
    <dbReference type="NCBI Taxonomy" id="2811108"/>
    <lineage>
        <taxon>Bacteria</taxon>
        <taxon>Bacillati</taxon>
        <taxon>Actinomycetota</taxon>
        <taxon>Actinomycetes</taxon>
        <taxon>Glycomycetales</taxon>
        <taxon>Glycomycetaceae</taxon>
        <taxon>Natronoglycomyces</taxon>
    </lineage>
</organism>
<dbReference type="GO" id="GO:1902201">
    <property type="term" value="P:negative regulation of bacterial-type flagellum-dependent cell motility"/>
    <property type="evidence" value="ECO:0007669"/>
    <property type="project" value="TreeGrafter"/>
</dbReference>
<dbReference type="InterPro" id="IPR029016">
    <property type="entry name" value="GAF-like_dom_sf"/>
</dbReference>
<dbReference type="InterPro" id="IPR043128">
    <property type="entry name" value="Rev_trsase/Diguanyl_cyclase"/>
</dbReference>
<accession>A0A895XSS6</accession>
<evidence type="ECO:0000259" key="5">
    <source>
        <dbReference type="PROSITE" id="PS50887"/>
    </source>
</evidence>
<dbReference type="EMBL" id="CP070496">
    <property type="protein sequence ID" value="QSB04688.1"/>
    <property type="molecule type" value="Genomic_DNA"/>
</dbReference>
<dbReference type="Gene3D" id="3.30.450.40">
    <property type="match status" value="1"/>
</dbReference>
<dbReference type="RefSeq" id="WP_213170684.1">
    <property type="nucleotide sequence ID" value="NZ_CP070496.1"/>
</dbReference>
<feature type="domain" description="GGDEF" evidence="5">
    <location>
        <begin position="508"/>
        <end position="647"/>
    </location>
</feature>
<dbReference type="GO" id="GO:0007165">
    <property type="term" value="P:signal transduction"/>
    <property type="evidence" value="ECO:0007669"/>
    <property type="project" value="InterPro"/>
</dbReference>
<protein>
    <submittedName>
        <fullName evidence="6">Diguanylate cyclase</fullName>
    </submittedName>
</protein>
<feature type="domain" description="HAMP" evidence="4">
    <location>
        <begin position="239"/>
        <end position="291"/>
    </location>
</feature>
<keyword evidence="7" id="KW-1185">Reference proteome</keyword>
<name>A0A895XSS6_9ACTN</name>
<dbReference type="InterPro" id="IPR000160">
    <property type="entry name" value="GGDEF_dom"/>
</dbReference>
<keyword evidence="2 3" id="KW-1133">Transmembrane helix</keyword>
<evidence type="ECO:0000256" key="2">
    <source>
        <dbReference type="ARBA" id="ARBA00022989"/>
    </source>
</evidence>
<dbReference type="AlphaFoldDB" id="A0A895XSS6"/>
<dbReference type="SUPFAM" id="SSF55781">
    <property type="entry name" value="GAF domain-like"/>
    <property type="match status" value="1"/>
</dbReference>
<dbReference type="PANTHER" id="PTHR45138:SF9">
    <property type="entry name" value="DIGUANYLATE CYCLASE DGCM-RELATED"/>
    <property type="match status" value="1"/>
</dbReference>
<dbReference type="PROSITE" id="PS50887">
    <property type="entry name" value="GGDEF"/>
    <property type="match status" value="1"/>
</dbReference>
<dbReference type="Proteomes" id="UP000662939">
    <property type="component" value="Chromosome"/>
</dbReference>
<dbReference type="SUPFAM" id="SSF158472">
    <property type="entry name" value="HAMP domain-like"/>
    <property type="match status" value="1"/>
</dbReference>
<evidence type="ECO:0000256" key="3">
    <source>
        <dbReference type="SAM" id="Phobius"/>
    </source>
</evidence>
<dbReference type="SUPFAM" id="SSF55073">
    <property type="entry name" value="Nucleotide cyclase"/>
    <property type="match status" value="1"/>
</dbReference>
<dbReference type="CDD" id="cd06225">
    <property type="entry name" value="HAMP"/>
    <property type="match status" value="1"/>
</dbReference>
<dbReference type="NCBIfam" id="TIGR00254">
    <property type="entry name" value="GGDEF"/>
    <property type="match status" value="1"/>
</dbReference>
<dbReference type="Gene3D" id="3.30.70.270">
    <property type="match status" value="1"/>
</dbReference>
<gene>
    <name evidence="6" type="ORF">JQS30_13040</name>
</gene>
<dbReference type="GO" id="GO:0005886">
    <property type="term" value="C:plasma membrane"/>
    <property type="evidence" value="ECO:0007669"/>
    <property type="project" value="TreeGrafter"/>
</dbReference>
<dbReference type="FunFam" id="3.30.70.270:FF:000001">
    <property type="entry name" value="Diguanylate cyclase domain protein"/>
    <property type="match status" value="1"/>
</dbReference>
<sequence length="648" mass="69102">MSLRARLTTAFLVVVLGPVLVGAIFVGVIVTAVSDTRTAEQLERASVMVESTIGTACERIQTSAATMALAHSHTGEDVAGEIAQLIVQRDIADSVVVDNGDSKHFYGAAMPNGVHAVCDEPIPQAASQGAIVALSATGELQDSEGNLIATYTATRLVNQNFLDQLARATDSHLTLIDGRDPPLTAGISDTEEDFITADSVLPIHIGVPASSMAPMYWTLASMVAISAICAVALAAWLSRSTTRPLTDLSEATRRVADGNLESRVPVRGRDEVAHLATRFNQMTMQLQRYVQALTSSRDQIRGQLKRLGQTLSSTLDLDRILEVILETAIVSTSASAGLIVLVDVDDPDLLVQRAGEGELGIDDVVRVRIGHGILGGIAAAGKPFRGRIVEGETGGYVRVAGEPRASTMIAVPFTGSGPGGTALEHVPVGNTLGVLVLYNRYGGQEFNSSDLQTLGTFAKQASVAVENVLLHRQAERLSLTDPLTGLWNYRFLQVSLQREIDRVRRFNRPSALLAIDLDHFKAVNDTYGHPVGDQVLAEVARRLNAQIRDVDSAFRQGGEEFMVLLPETNTAGANTVAERLSQAVSSQPFTVRLPGDKQSIQLNITISLGIAVFGEHGSNTGEIISAADNALYAAKSAGRDTWRVAQAH</sequence>
<dbReference type="CDD" id="cd01949">
    <property type="entry name" value="GGDEF"/>
    <property type="match status" value="1"/>
</dbReference>
<dbReference type="PANTHER" id="PTHR45138">
    <property type="entry name" value="REGULATORY COMPONENTS OF SENSORY TRANSDUCTION SYSTEM"/>
    <property type="match status" value="1"/>
</dbReference>
<evidence type="ECO:0000259" key="4">
    <source>
        <dbReference type="PROSITE" id="PS50885"/>
    </source>
</evidence>
<reference evidence="6" key="1">
    <citation type="submission" date="2021-02" db="EMBL/GenBank/DDBJ databases">
        <title>Natronoglycomyces albus gen. nov., sp. nov, a haloalkaliphilic actinobacterium from a soda solonchak soil.</title>
        <authorList>
            <person name="Sorokin D.Y."/>
            <person name="Khijniak T.V."/>
            <person name="Zakharycheva A.P."/>
            <person name="Boueva O.V."/>
            <person name="Ariskina E.V."/>
            <person name="Hahnke R.L."/>
            <person name="Bunk B."/>
            <person name="Sproer C."/>
            <person name="Schumann P."/>
            <person name="Evtushenko L.I."/>
            <person name="Kublanov I.V."/>
        </authorList>
    </citation>
    <scope>NUCLEOTIDE SEQUENCE</scope>
    <source>
        <strain evidence="6">DSM 106290</strain>
    </source>
</reference>
<dbReference type="KEGG" id="nav:JQS30_13040"/>
<dbReference type="SMART" id="SM00065">
    <property type="entry name" value="GAF"/>
    <property type="match status" value="1"/>
</dbReference>
<dbReference type="GO" id="GO:0043709">
    <property type="term" value="P:cell adhesion involved in single-species biofilm formation"/>
    <property type="evidence" value="ECO:0007669"/>
    <property type="project" value="TreeGrafter"/>
</dbReference>
<dbReference type="PROSITE" id="PS50885">
    <property type="entry name" value="HAMP"/>
    <property type="match status" value="1"/>
</dbReference>
<dbReference type="SMART" id="SM00304">
    <property type="entry name" value="HAMP"/>
    <property type="match status" value="1"/>
</dbReference>
<evidence type="ECO:0000256" key="1">
    <source>
        <dbReference type="ARBA" id="ARBA00022692"/>
    </source>
</evidence>
<dbReference type="Pfam" id="PF00672">
    <property type="entry name" value="HAMP"/>
    <property type="match status" value="1"/>
</dbReference>
<evidence type="ECO:0000313" key="7">
    <source>
        <dbReference type="Proteomes" id="UP000662939"/>
    </source>
</evidence>